<name>A0A811U229_CERCA</name>
<proteinExistence type="predicted"/>
<sequence length="99" mass="11097">PQLARDENVPKLLKAEIFVKRGASVSKKSIRRKLVKHNKELRINLWMVFHCGGISEGDAILLGISNPYMEGFIFTSLPPSAELGIFNGTPFLDTEPRFV</sequence>
<evidence type="ECO:0000313" key="2">
    <source>
        <dbReference type="Proteomes" id="UP000606786"/>
    </source>
</evidence>
<dbReference type="AlphaFoldDB" id="A0A811U229"/>
<protein>
    <submittedName>
        <fullName evidence="1">(Mediterranean fruit fly) hypothetical protein</fullName>
    </submittedName>
</protein>
<dbReference type="Proteomes" id="UP000606786">
    <property type="component" value="Unassembled WGS sequence"/>
</dbReference>
<organism evidence="1 2">
    <name type="scientific">Ceratitis capitata</name>
    <name type="common">Mediterranean fruit fly</name>
    <name type="synonym">Tephritis capitata</name>
    <dbReference type="NCBI Taxonomy" id="7213"/>
    <lineage>
        <taxon>Eukaryota</taxon>
        <taxon>Metazoa</taxon>
        <taxon>Ecdysozoa</taxon>
        <taxon>Arthropoda</taxon>
        <taxon>Hexapoda</taxon>
        <taxon>Insecta</taxon>
        <taxon>Pterygota</taxon>
        <taxon>Neoptera</taxon>
        <taxon>Endopterygota</taxon>
        <taxon>Diptera</taxon>
        <taxon>Brachycera</taxon>
        <taxon>Muscomorpha</taxon>
        <taxon>Tephritoidea</taxon>
        <taxon>Tephritidae</taxon>
        <taxon>Ceratitis</taxon>
        <taxon>Ceratitis</taxon>
    </lineage>
</organism>
<dbReference type="EMBL" id="CAJHJT010000001">
    <property type="protein sequence ID" value="CAD6992428.1"/>
    <property type="molecule type" value="Genomic_DNA"/>
</dbReference>
<reference evidence="1" key="1">
    <citation type="submission" date="2020-11" db="EMBL/GenBank/DDBJ databases">
        <authorList>
            <person name="Whitehead M."/>
        </authorList>
    </citation>
    <scope>NUCLEOTIDE SEQUENCE</scope>
    <source>
        <strain evidence="1">EGII</strain>
    </source>
</reference>
<evidence type="ECO:0000313" key="1">
    <source>
        <dbReference type="EMBL" id="CAD6992428.1"/>
    </source>
</evidence>
<comment type="caution">
    <text evidence="1">The sequence shown here is derived from an EMBL/GenBank/DDBJ whole genome shotgun (WGS) entry which is preliminary data.</text>
</comment>
<accession>A0A811U229</accession>
<feature type="non-terminal residue" evidence="1">
    <location>
        <position position="1"/>
    </location>
</feature>
<keyword evidence="2" id="KW-1185">Reference proteome</keyword>
<gene>
    <name evidence="1" type="ORF">CCAP1982_LOCUS1290</name>
</gene>